<dbReference type="InterPro" id="IPR036291">
    <property type="entry name" value="NAD(P)-bd_dom_sf"/>
</dbReference>
<evidence type="ECO:0000259" key="2">
    <source>
        <dbReference type="Pfam" id="PF03807"/>
    </source>
</evidence>
<evidence type="ECO:0000313" key="4">
    <source>
        <dbReference type="Proteomes" id="UP000517916"/>
    </source>
</evidence>
<dbReference type="SUPFAM" id="SSF51735">
    <property type="entry name" value="NAD(P)-binding Rossmann-fold domains"/>
    <property type="match status" value="1"/>
</dbReference>
<dbReference type="InterPro" id="IPR051267">
    <property type="entry name" value="STEAP_metalloreductase"/>
</dbReference>
<reference evidence="3 4" key="1">
    <citation type="submission" date="2020-08" db="EMBL/GenBank/DDBJ databases">
        <title>Genomic Encyclopedia of Archaeal and Bacterial Type Strains, Phase II (KMG-II): from individual species to whole genera.</title>
        <authorList>
            <person name="Goeker M."/>
        </authorList>
    </citation>
    <scope>NUCLEOTIDE SEQUENCE [LARGE SCALE GENOMIC DNA]</scope>
    <source>
        <strain evidence="3 4">DSM 43850</strain>
    </source>
</reference>
<evidence type="ECO:0000256" key="1">
    <source>
        <dbReference type="ARBA" id="ARBA00023002"/>
    </source>
</evidence>
<feature type="domain" description="Pyrroline-5-carboxylate reductase catalytic N-terminal" evidence="2">
    <location>
        <begin position="5"/>
        <end position="91"/>
    </location>
</feature>
<dbReference type="Gene3D" id="3.40.50.720">
    <property type="entry name" value="NAD(P)-binding Rossmann-like Domain"/>
    <property type="match status" value="1"/>
</dbReference>
<dbReference type="PANTHER" id="PTHR14239">
    <property type="entry name" value="DUDULIN-RELATED"/>
    <property type="match status" value="1"/>
</dbReference>
<dbReference type="Pfam" id="PF03807">
    <property type="entry name" value="F420_oxidored"/>
    <property type="match status" value="1"/>
</dbReference>
<dbReference type="InterPro" id="IPR028939">
    <property type="entry name" value="P5C_Rdtase_cat_N"/>
</dbReference>
<name>A0ABR6BBC5_9PSEU</name>
<keyword evidence="1" id="KW-0560">Oxidoreductase</keyword>
<comment type="caution">
    <text evidence="3">The sequence shown here is derived from an EMBL/GenBank/DDBJ whole genome shotgun (WGS) entry which is preliminary data.</text>
</comment>
<gene>
    <name evidence="3" type="ORF">BC739_001367</name>
</gene>
<keyword evidence="4" id="KW-1185">Reference proteome</keyword>
<dbReference type="Proteomes" id="UP000517916">
    <property type="component" value="Unassembled WGS sequence"/>
</dbReference>
<protein>
    <recommendedName>
        <fullName evidence="2">Pyrroline-5-carboxylate reductase catalytic N-terminal domain-containing protein</fullName>
    </recommendedName>
</protein>
<evidence type="ECO:0000313" key="3">
    <source>
        <dbReference type="EMBL" id="MBA8924170.1"/>
    </source>
</evidence>
<proteinExistence type="predicted"/>
<organism evidence="3 4">
    <name type="scientific">Kutzneria viridogrisea</name>
    <dbReference type="NCBI Taxonomy" id="47990"/>
    <lineage>
        <taxon>Bacteria</taxon>
        <taxon>Bacillati</taxon>
        <taxon>Actinomycetota</taxon>
        <taxon>Actinomycetes</taxon>
        <taxon>Pseudonocardiales</taxon>
        <taxon>Pseudonocardiaceae</taxon>
        <taxon>Kutzneria</taxon>
    </lineage>
</organism>
<dbReference type="EMBL" id="JACJID010000001">
    <property type="protein sequence ID" value="MBA8924170.1"/>
    <property type="molecule type" value="Genomic_DNA"/>
</dbReference>
<accession>A0ABR6BBC5</accession>
<sequence>MNTTAILGSGRVAAVLADKLAEAGRTVLVGTRNPAEAPANWTGRPVEFAEPEQAVRRAAVVINATPGDSSVRRLEALRDALRDKVLVDVSNATLRGPDGMPAGLVYPGSSLAEHLQQALPGTHVVKALNTMFFTVMANPRALSSPPTAFVSGNDPAAKAVVRGLLADLGWPPAWIEDLGDITTARGTEALVLLVPSILRNRGRKPFALSIVDGGR</sequence>
<dbReference type="RefSeq" id="WP_025358176.1">
    <property type="nucleotide sequence ID" value="NZ_BAAABQ010000079.1"/>
</dbReference>